<dbReference type="InterPro" id="IPR007133">
    <property type="entry name" value="RNA_pol_II-assoc_Paf1"/>
</dbReference>
<dbReference type="eggNOG" id="KOG2478">
    <property type="taxonomic scope" value="Eukaryota"/>
</dbReference>
<proteinExistence type="inferred from homology"/>
<dbReference type="STRING" id="1076935.U4L0T2"/>
<protein>
    <submittedName>
        <fullName evidence="5">Similar to RNA polymerase II-associated protein 1 homolog acc. no. Q9US06</fullName>
    </submittedName>
</protein>
<dbReference type="GO" id="GO:0000993">
    <property type="term" value="F:RNA polymerase II complex binding"/>
    <property type="evidence" value="ECO:0007669"/>
    <property type="project" value="TreeGrafter"/>
</dbReference>
<evidence type="ECO:0000256" key="1">
    <source>
        <dbReference type="ARBA" id="ARBA00004123"/>
    </source>
</evidence>
<reference evidence="5 6" key="1">
    <citation type="journal article" date="2013" name="PLoS Genet.">
        <title>The genome and development-dependent transcriptomes of Pyronema confluens: a window into fungal evolution.</title>
        <authorList>
            <person name="Traeger S."/>
            <person name="Altegoer F."/>
            <person name="Freitag M."/>
            <person name="Gabaldon T."/>
            <person name="Kempken F."/>
            <person name="Kumar A."/>
            <person name="Marcet-Houben M."/>
            <person name="Poggeler S."/>
            <person name="Stajich J.E."/>
            <person name="Nowrousian M."/>
        </authorList>
    </citation>
    <scope>NUCLEOTIDE SEQUENCE [LARGE SCALE GENOMIC DNA]</scope>
    <source>
        <strain evidence="6">CBS 100304</strain>
        <tissue evidence="5">Vegetative mycelium</tissue>
    </source>
</reference>
<organism evidence="5 6">
    <name type="scientific">Pyronema omphalodes (strain CBS 100304)</name>
    <name type="common">Pyronema confluens</name>
    <dbReference type="NCBI Taxonomy" id="1076935"/>
    <lineage>
        <taxon>Eukaryota</taxon>
        <taxon>Fungi</taxon>
        <taxon>Dikarya</taxon>
        <taxon>Ascomycota</taxon>
        <taxon>Pezizomycotina</taxon>
        <taxon>Pezizomycetes</taxon>
        <taxon>Pezizales</taxon>
        <taxon>Pyronemataceae</taxon>
        <taxon>Pyronema</taxon>
    </lineage>
</organism>
<dbReference type="PANTHER" id="PTHR23188">
    <property type="entry name" value="RNA POLYMERASE II-ASSOCIATED FACTOR 1 HOMOLOG"/>
    <property type="match status" value="1"/>
</dbReference>
<dbReference type="GO" id="GO:0006368">
    <property type="term" value="P:transcription elongation by RNA polymerase II"/>
    <property type="evidence" value="ECO:0007669"/>
    <property type="project" value="InterPro"/>
</dbReference>
<evidence type="ECO:0000256" key="2">
    <source>
        <dbReference type="ARBA" id="ARBA00007560"/>
    </source>
</evidence>
<accession>U4L0T2</accession>
<dbReference type="AlphaFoldDB" id="U4L0T2"/>
<evidence type="ECO:0000313" key="5">
    <source>
        <dbReference type="EMBL" id="CCX07833.1"/>
    </source>
</evidence>
<dbReference type="GO" id="GO:0003682">
    <property type="term" value="F:chromatin binding"/>
    <property type="evidence" value="ECO:0007669"/>
    <property type="project" value="TreeGrafter"/>
</dbReference>
<dbReference type="Pfam" id="PF03985">
    <property type="entry name" value="Paf1"/>
    <property type="match status" value="1"/>
</dbReference>
<keyword evidence="3" id="KW-0539">Nucleus</keyword>
<dbReference type="GO" id="GO:0016593">
    <property type="term" value="C:Cdc73/Paf1 complex"/>
    <property type="evidence" value="ECO:0007669"/>
    <property type="project" value="InterPro"/>
</dbReference>
<dbReference type="Proteomes" id="UP000018144">
    <property type="component" value="Unassembled WGS sequence"/>
</dbReference>
<name>U4L0T2_PYROM</name>
<evidence type="ECO:0000256" key="3">
    <source>
        <dbReference type="ARBA" id="ARBA00023242"/>
    </source>
</evidence>
<dbReference type="OMA" id="GAYYYPI"/>
<feature type="compositionally biased region" description="Basic and acidic residues" evidence="4">
    <location>
        <begin position="415"/>
        <end position="426"/>
    </location>
</feature>
<feature type="compositionally biased region" description="Acidic residues" evidence="4">
    <location>
        <begin position="451"/>
        <end position="462"/>
    </location>
</feature>
<comment type="subcellular location">
    <subcellularLocation>
        <location evidence="1">Nucleus</location>
    </subcellularLocation>
</comment>
<sequence length="462" mass="52336">MSSSSSQRPSAPRTYPQDYIARIRYNNSLPAPIGPPKLLDIPNAAFVQYTDTAFASQLARSEPINIEVDSELGMPLDLVHIPRVFEGDDSVLRPLEPPPPVDPRDRLLLRNAASLGKPTTRTPTGGSNVSFLRRTEYISAEQSRSSFKSTTSTQLVAIPNKNRRSQARPEDSDPVRILAAVLRGFDVANPSEDASSAPSFAIGDKVSQNAERNWKELKHPNKPGVKAVETFPFLPHLEGSSDTGGYMVFKFQTTPADDEKDGHRDIRMDTSLFQPVELSTDADEQEDRKEGFDFYIPDSENTANAVKRKFAYEADGDDDEEFRYNYVRRYETKNTRGIISVDQQPDEIALRLHKGDEYLPRGAYYYPIMARYILRPKRKVKYGVAMTQRTEDEDEDEPAEALKLRIRELNEPEKRRRVEYVSRYEGVEPPAADIDDEQSHANKHEDHDSDHDDEEDAPGEEE</sequence>
<evidence type="ECO:0000313" key="6">
    <source>
        <dbReference type="Proteomes" id="UP000018144"/>
    </source>
</evidence>
<feature type="compositionally biased region" description="Basic and acidic residues" evidence="4">
    <location>
        <begin position="437"/>
        <end position="450"/>
    </location>
</feature>
<dbReference type="PANTHER" id="PTHR23188:SF12">
    <property type="entry name" value="RNA POLYMERASE II-ASSOCIATED FACTOR 1 HOMOLOG"/>
    <property type="match status" value="1"/>
</dbReference>
<gene>
    <name evidence="5" type="ORF">PCON_07422</name>
</gene>
<feature type="region of interest" description="Disordered" evidence="4">
    <location>
        <begin position="415"/>
        <end position="462"/>
    </location>
</feature>
<comment type="similarity">
    <text evidence="2">Belongs to the PAF1 family.</text>
</comment>
<dbReference type="EMBL" id="HF935378">
    <property type="protein sequence ID" value="CCX07833.1"/>
    <property type="molecule type" value="Genomic_DNA"/>
</dbReference>
<dbReference type="OrthoDB" id="10260285at2759"/>
<keyword evidence="6" id="KW-1185">Reference proteome</keyword>
<evidence type="ECO:0000256" key="4">
    <source>
        <dbReference type="SAM" id="MobiDB-lite"/>
    </source>
</evidence>